<dbReference type="STRING" id="252305.OB2597_13213"/>
<dbReference type="GO" id="GO:0016747">
    <property type="term" value="F:acyltransferase activity, transferring groups other than amino-acyl groups"/>
    <property type="evidence" value="ECO:0007669"/>
    <property type="project" value="InterPro"/>
</dbReference>
<protein>
    <submittedName>
        <fullName evidence="2">Acetyltransferase, GNAT family protein</fullName>
    </submittedName>
</protein>
<dbReference type="Proteomes" id="UP000004318">
    <property type="component" value="Unassembled WGS sequence"/>
</dbReference>
<dbReference type="InterPro" id="IPR016181">
    <property type="entry name" value="Acyl_CoA_acyltransferase"/>
</dbReference>
<dbReference type="eggNOG" id="COG1670">
    <property type="taxonomic scope" value="Bacteria"/>
</dbReference>
<dbReference type="AlphaFoldDB" id="A3TY71"/>
<proteinExistence type="predicted"/>
<dbReference type="Pfam" id="PF13302">
    <property type="entry name" value="Acetyltransf_3"/>
    <property type="match status" value="1"/>
</dbReference>
<sequence>MSGKFPEITTERLYMHVGRIEDLDELDAYFTTEESRYVGGPRSRSATFDALCAGVGHWYLRGFGMWILNSRDDGTQVGIAGFSQPDGWPEPELTWVVYDQFSGQGIATEAVAACRRAAARHLGIKTPISLLRPEHLPLIKMVERMGASRVADMDLPEIGPIPAWRFPEPETNGNA</sequence>
<dbReference type="RefSeq" id="WP_009806859.1">
    <property type="nucleotide sequence ID" value="NZ_CH724131.1"/>
</dbReference>
<evidence type="ECO:0000259" key="1">
    <source>
        <dbReference type="Pfam" id="PF13302"/>
    </source>
</evidence>
<gene>
    <name evidence="2" type="ORF">OB2597_13213</name>
</gene>
<feature type="domain" description="N-acetyltransferase" evidence="1">
    <location>
        <begin position="13"/>
        <end position="147"/>
    </location>
</feature>
<dbReference type="EMBL" id="AAMO01000005">
    <property type="protein sequence ID" value="EAQ03105.1"/>
    <property type="molecule type" value="Genomic_DNA"/>
</dbReference>
<organism evidence="2 3">
    <name type="scientific">Pseudooceanicola batsensis (strain ATCC BAA-863 / DSM 15984 / KCTC 12145 / HTCC2597)</name>
    <name type="common">Oceanicola batsensis</name>
    <dbReference type="NCBI Taxonomy" id="252305"/>
    <lineage>
        <taxon>Bacteria</taxon>
        <taxon>Pseudomonadati</taxon>
        <taxon>Pseudomonadota</taxon>
        <taxon>Alphaproteobacteria</taxon>
        <taxon>Rhodobacterales</taxon>
        <taxon>Paracoccaceae</taxon>
        <taxon>Pseudooceanicola</taxon>
    </lineage>
</organism>
<dbReference type="Gene3D" id="3.40.630.30">
    <property type="match status" value="1"/>
</dbReference>
<dbReference type="InterPro" id="IPR051531">
    <property type="entry name" value="N-acetyltransferase"/>
</dbReference>
<dbReference type="InterPro" id="IPR000182">
    <property type="entry name" value="GNAT_dom"/>
</dbReference>
<keyword evidence="3" id="KW-1185">Reference proteome</keyword>
<dbReference type="PANTHER" id="PTHR43792:SF1">
    <property type="entry name" value="N-ACETYLTRANSFERASE DOMAIN-CONTAINING PROTEIN"/>
    <property type="match status" value="1"/>
</dbReference>
<evidence type="ECO:0000313" key="2">
    <source>
        <dbReference type="EMBL" id="EAQ03105.1"/>
    </source>
</evidence>
<keyword evidence="2" id="KW-0808">Transferase</keyword>
<evidence type="ECO:0000313" key="3">
    <source>
        <dbReference type="Proteomes" id="UP000004318"/>
    </source>
</evidence>
<dbReference type="PANTHER" id="PTHR43792">
    <property type="entry name" value="GNAT FAMILY, PUTATIVE (AFU_ORTHOLOGUE AFUA_3G00765)-RELATED-RELATED"/>
    <property type="match status" value="1"/>
</dbReference>
<comment type="caution">
    <text evidence="2">The sequence shown here is derived from an EMBL/GenBank/DDBJ whole genome shotgun (WGS) entry which is preliminary data.</text>
</comment>
<dbReference type="SUPFAM" id="SSF55729">
    <property type="entry name" value="Acyl-CoA N-acyltransferases (Nat)"/>
    <property type="match status" value="1"/>
</dbReference>
<dbReference type="HOGENOM" id="CLU_013985_3_1_5"/>
<reference evidence="2 3" key="1">
    <citation type="journal article" date="2010" name="J. Bacteriol.">
        <title>Genome sequences of Oceanicola granulosus HTCC2516(T) and Oceanicola batsensis HTCC2597(TDelta).</title>
        <authorList>
            <person name="Thrash J.C."/>
            <person name="Cho J.C."/>
            <person name="Vergin K.L."/>
            <person name="Giovannoni S.J."/>
        </authorList>
    </citation>
    <scope>NUCLEOTIDE SEQUENCE [LARGE SCALE GENOMIC DNA]</scope>
    <source>
        <strain evidence="3">ATCC BAA-863 / DSM 15984 / KCTC 12145 / HTCC2597</strain>
    </source>
</reference>
<name>A3TY71_PSEBH</name>
<dbReference type="OrthoDB" id="6293260at2"/>
<accession>A3TY71</accession>